<evidence type="ECO:0000256" key="1">
    <source>
        <dbReference type="SAM" id="MobiDB-lite"/>
    </source>
</evidence>
<evidence type="ECO:0000313" key="3">
    <source>
        <dbReference type="Proteomes" id="UP000275078"/>
    </source>
</evidence>
<feature type="region of interest" description="Disordered" evidence="1">
    <location>
        <begin position="1"/>
        <end position="20"/>
    </location>
</feature>
<protein>
    <recommendedName>
        <fullName evidence="4">F-box domain-containing protein</fullName>
    </recommendedName>
</protein>
<sequence>MSTHKKSRISHTAHDVNREQQSELTAVTGIGFLDLPLGVRLMIYSLRTSTPTDAHCRPLPDLLRLPVELRLVIYRQIPTALALLQLSNTHPKFRAEIQASPSIYTNVYGYRKPTAQRFLKYAGLDSFELIHVDCLKGVEEMELLRRVLPHPKEDDELGRRSPRVVCRVCFTIWKNIEELEEPQSTGTVSWMKADSLDGGNACDLCRERRNLVPRNFECVGCNGRIWNWADRCYDGH</sequence>
<gene>
    <name evidence="2" type="ORF">BJ508DRAFT_371958</name>
</gene>
<proteinExistence type="predicted"/>
<reference evidence="2 3" key="1">
    <citation type="journal article" date="2018" name="Nat. Ecol. Evol.">
        <title>Pezizomycetes genomes reveal the molecular basis of ectomycorrhizal truffle lifestyle.</title>
        <authorList>
            <person name="Murat C."/>
            <person name="Payen T."/>
            <person name="Noel B."/>
            <person name="Kuo A."/>
            <person name="Morin E."/>
            <person name="Chen J."/>
            <person name="Kohler A."/>
            <person name="Krizsan K."/>
            <person name="Balestrini R."/>
            <person name="Da Silva C."/>
            <person name="Montanini B."/>
            <person name="Hainaut M."/>
            <person name="Levati E."/>
            <person name="Barry K.W."/>
            <person name="Belfiori B."/>
            <person name="Cichocki N."/>
            <person name="Clum A."/>
            <person name="Dockter R.B."/>
            <person name="Fauchery L."/>
            <person name="Guy J."/>
            <person name="Iotti M."/>
            <person name="Le Tacon F."/>
            <person name="Lindquist E.A."/>
            <person name="Lipzen A."/>
            <person name="Malagnac F."/>
            <person name="Mello A."/>
            <person name="Molinier V."/>
            <person name="Miyauchi S."/>
            <person name="Poulain J."/>
            <person name="Riccioni C."/>
            <person name="Rubini A."/>
            <person name="Sitrit Y."/>
            <person name="Splivallo R."/>
            <person name="Traeger S."/>
            <person name="Wang M."/>
            <person name="Zifcakova L."/>
            <person name="Wipf D."/>
            <person name="Zambonelli A."/>
            <person name="Paolocci F."/>
            <person name="Nowrousian M."/>
            <person name="Ottonello S."/>
            <person name="Baldrian P."/>
            <person name="Spatafora J.W."/>
            <person name="Henrissat B."/>
            <person name="Nagy L.G."/>
            <person name="Aury J.M."/>
            <person name="Wincker P."/>
            <person name="Grigoriev I.V."/>
            <person name="Bonfante P."/>
            <person name="Martin F.M."/>
        </authorList>
    </citation>
    <scope>NUCLEOTIDE SEQUENCE [LARGE SCALE GENOMIC DNA]</scope>
    <source>
        <strain evidence="2 3">RN42</strain>
    </source>
</reference>
<accession>A0A3N4INE1</accession>
<dbReference type="Proteomes" id="UP000275078">
    <property type="component" value="Unassembled WGS sequence"/>
</dbReference>
<keyword evidence="3" id="KW-1185">Reference proteome</keyword>
<dbReference type="AlphaFoldDB" id="A0A3N4INE1"/>
<evidence type="ECO:0000313" key="2">
    <source>
        <dbReference type="EMBL" id="RPA87673.1"/>
    </source>
</evidence>
<feature type="compositionally biased region" description="Basic residues" evidence="1">
    <location>
        <begin position="1"/>
        <end position="11"/>
    </location>
</feature>
<evidence type="ECO:0008006" key="4">
    <source>
        <dbReference type="Google" id="ProtNLM"/>
    </source>
</evidence>
<dbReference type="EMBL" id="ML119646">
    <property type="protein sequence ID" value="RPA87673.1"/>
    <property type="molecule type" value="Genomic_DNA"/>
</dbReference>
<name>A0A3N4INE1_ASCIM</name>
<organism evidence="2 3">
    <name type="scientific">Ascobolus immersus RN42</name>
    <dbReference type="NCBI Taxonomy" id="1160509"/>
    <lineage>
        <taxon>Eukaryota</taxon>
        <taxon>Fungi</taxon>
        <taxon>Dikarya</taxon>
        <taxon>Ascomycota</taxon>
        <taxon>Pezizomycotina</taxon>
        <taxon>Pezizomycetes</taxon>
        <taxon>Pezizales</taxon>
        <taxon>Ascobolaceae</taxon>
        <taxon>Ascobolus</taxon>
    </lineage>
</organism>